<dbReference type="PANTHER" id="PTHR43101">
    <property type="entry name" value="BETA-FRUCTOSIDASE"/>
    <property type="match status" value="1"/>
</dbReference>
<dbReference type="InterPro" id="IPR013189">
    <property type="entry name" value="Glyco_hydro_32_C"/>
</dbReference>
<comment type="similarity">
    <text evidence="2 8">Belongs to the glycosyl hydrolase 32 family.</text>
</comment>
<keyword evidence="13" id="KW-1185">Reference proteome</keyword>
<comment type="subcellular location">
    <subcellularLocation>
        <location evidence="9">Cytoplasm</location>
    </subcellularLocation>
</comment>
<dbReference type="InterPro" id="IPR051214">
    <property type="entry name" value="GH32_Enzymes"/>
</dbReference>
<dbReference type="Proteomes" id="UP000239614">
    <property type="component" value="Unassembled WGS sequence"/>
</dbReference>
<feature type="domain" description="Glycosyl hydrolase family 32 C-terminal" evidence="11">
    <location>
        <begin position="341"/>
        <end position="479"/>
    </location>
</feature>
<dbReference type="UniPathway" id="UPA00238"/>
<dbReference type="SUPFAM" id="SSF49899">
    <property type="entry name" value="Concanavalin A-like lectins/glucanases"/>
    <property type="match status" value="1"/>
</dbReference>
<evidence type="ECO:0000256" key="5">
    <source>
        <dbReference type="ARBA" id="ARBA00022801"/>
    </source>
</evidence>
<dbReference type="GO" id="GO:0005985">
    <property type="term" value="P:sucrose metabolic process"/>
    <property type="evidence" value="ECO:0007669"/>
    <property type="project" value="UniProtKB-UniPathway"/>
</dbReference>
<dbReference type="SMART" id="SM00640">
    <property type="entry name" value="Glyco_32"/>
    <property type="match status" value="1"/>
</dbReference>
<dbReference type="InterPro" id="IPR006232">
    <property type="entry name" value="Suc6P_hydrolase"/>
</dbReference>
<dbReference type="SUPFAM" id="SSF75005">
    <property type="entry name" value="Arabinanase/levansucrase/invertase"/>
    <property type="match status" value="1"/>
</dbReference>
<keyword evidence="5 8" id="KW-0378">Hydrolase</keyword>
<dbReference type="EMBL" id="PVXN01000005">
    <property type="protein sequence ID" value="PRR76569.1"/>
    <property type="molecule type" value="Genomic_DNA"/>
</dbReference>
<dbReference type="GO" id="GO:0004564">
    <property type="term" value="F:beta-fructofuranosidase activity"/>
    <property type="evidence" value="ECO:0007669"/>
    <property type="project" value="UniProtKB-EC"/>
</dbReference>
<sequence>MKKMTHPKYRTILEAKKGEIEKLIELSKNDSWKPSYHIHHFYGLVNDPNGLCQLNGEYHVFYQWYPFGIIHGMKHWAHVKSKDLVNWKRMPVALIPTEDYESHGAYSGGALIKDNKAYLYYTGNIMFEDGNRNANQCLAIMDSYGNIEKFKNNPLIKGVPKGYTGHVRDPKVWEQDGKYYMILGAQRKDIKGVLIIYESKDAVEWKFKGELKTELTNYGYMWECPDYFRLNGKDILVFSPQGLERDGHNYQNIYNVVYVVGKLDIDNLTFQLEYLAEIDKGFDFYAPQSFKDEIGRRILFAWAGMGEMEYPTDKNGWAHCLTIPRELKLEGNTLKQIPVKELERLRINKKVMKSKINSSIDNYELDSKAYELDISLSDINSNFKIELFKSEKESFKILFNKDKNEVVIDRSNFENSFGERFGETRSAEVNIQDSMNLKIYTDNSIVELFINDGEIVFTSRVFPLEESNNLEISSKGSLTYKIIKYDLKRGIL</sequence>
<gene>
    <name evidence="12" type="primary">scrB</name>
    <name evidence="12" type="ORF">CPAL_02400</name>
</gene>
<dbReference type="Gene3D" id="2.60.120.560">
    <property type="entry name" value="Exo-inulinase, domain 1"/>
    <property type="match status" value="1"/>
</dbReference>
<keyword evidence="9" id="KW-0963">Cytoplasm</keyword>
<evidence type="ECO:0000256" key="3">
    <source>
        <dbReference type="ARBA" id="ARBA00012758"/>
    </source>
</evidence>
<dbReference type="OrthoDB" id="9759709at2"/>
<proteinExistence type="inferred from homology"/>
<name>A0A2T0AZC8_9CLOT</name>
<dbReference type="EC" id="3.2.1.26" evidence="3 8"/>
<dbReference type="InterPro" id="IPR013148">
    <property type="entry name" value="Glyco_hydro_32_N"/>
</dbReference>
<evidence type="ECO:0000313" key="13">
    <source>
        <dbReference type="Proteomes" id="UP000239614"/>
    </source>
</evidence>
<dbReference type="NCBIfam" id="TIGR01322">
    <property type="entry name" value="scrB_fam"/>
    <property type="match status" value="1"/>
</dbReference>
<keyword evidence="6 8" id="KW-0326">Glycosidase</keyword>
<reference evidence="12 13" key="1">
    <citation type="submission" date="2018-03" db="EMBL/GenBank/DDBJ databases">
        <title>Genome sequence of Clostridium thermopalmarium DSM 5974.</title>
        <authorList>
            <person name="Poehlein A."/>
            <person name="Daniel R."/>
        </authorList>
    </citation>
    <scope>NUCLEOTIDE SEQUENCE [LARGE SCALE GENOMIC DNA]</scope>
    <source>
        <strain evidence="12 13">DSM 5974</strain>
    </source>
</reference>
<protein>
    <recommendedName>
        <fullName evidence="4 8">Sucrose-6-phosphate hydrolase</fullName>
        <ecNumber evidence="3 8">3.2.1.26</ecNumber>
    </recommendedName>
    <alternativeName>
        <fullName evidence="7 9">Invertase</fullName>
    </alternativeName>
</protein>
<dbReference type="InterPro" id="IPR023296">
    <property type="entry name" value="Glyco_hydro_beta-prop_sf"/>
</dbReference>
<dbReference type="Pfam" id="PF08244">
    <property type="entry name" value="Glyco_hydro_32C"/>
    <property type="match status" value="1"/>
</dbReference>
<evidence type="ECO:0000313" key="12">
    <source>
        <dbReference type="EMBL" id="PRR76569.1"/>
    </source>
</evidence>
<dbReference type="AlphaFoldDB" id="A0A2T0AZC8"/>
<evidence type="ECO:0000256" key="9">
    <source>
        <dbReference type="RuleBase" id="RU365015"/>
    </source>
</evidence>
<comment type="catalytic activity">
    <reaction evidence="8">
        <text>Hydrolysis of terminal non-reducing beta-D-fructofuranoside residues in beta-D-fructofuranosides.</text>
        <dbReference type="EC" id="3.2.1.26"/>
    </reaction>
</comment>
<evidence type="ECO:0000256" key="4">
    <source>
        <dbReference type="ARBA" id="ARBA00019623"/>
    </source>
</evidence>
<evidence type="ECO:0000256" key="8">
    <source>
        <dbReference type="RuleBase" id="RU362110"/>
    </source>
</evidence>
<dbReference type="Gene3D" id="2.115.10.20">
    <property type="entry name" value="Glycosyl hydrolase domain, family 43"/>
    <property type="match status" value="1"/>
</dbReference>
<evidence type="ECO:0000259" key="11">
    <source>
        <dbReference type="Pfam" id="PF08244"/>
    </source>
</evidence>
<dbReference type="PANTHER" id="PTHR43101:SF1">
    <property type="entry name" value="BETA-FRUCTOSIDASE"/>
    <property type="match status" value="1"/>
</dbReference>
<comment type="function">
    <text evidence="9">Enables the bacterium to metabolize sucrose as a sole carbon source.</text>
</comment>
<dbReference type="Pfam" id="PF00251">
    <property type="entry name" value="Glyco_hydro_32N"/>
    <property type="match status" value="1"/>
</dbReference>
<dbReference type="RefSeq" id="WP_106023924.1">
    <property type="nucleotide sequence ID" value="NZ_PVXN01000005.1"/>
</dbReference>
<comment type="caution">
    <text evidence="12">The sequence shown here is derived from an EMBL/GenBank/DDBJ whole genome shotgun (WGS) entry which is preliminary data.</text>
</comment>
<comment type="pathway">
    <text evidence="1 9">Glycan biosynthesis; sucrose metabolism.</text>
</comment>
<evidence type="ECO:0000256" key="1">
    <source>
        <dbReference type="ARBA" id="ARBA00004914"/>
    </source>
</evidence>
<dbReference type="InterPro" id="IPR013320">
    <property type="entry name" value="ConA-like_dom_sf"/>
</dbReference>
<feature type="domain" description="Glycosyl hydrolase family 32 N-terminal" evidence="10">
    <location>
        <begin position="37"/>
        <end position="338"/>
    </location>
</feature>
<accession>A0A2T0AZC8</accession>
<dbReference type="GO" id="GO:0005737">
    <property type="term" value="C:cytoplasm"/>
    <property type="evidence" value="ECO:0007669"/>
    <property type="project" value="UniProtKB-SubCell"/>
</dbReference>
<evidence type="ECO:0000256" key="7">
    <source>
        <dbReference type="ARBA" id="ARBA00033367"/>
    </source>
</evidence>
<evidence type="ECO:0000259" key="10">
    <source>
        <dbReference type="Pfam" id="PF00251"/>
    </source>
</evidence>
<dbReference type="CDD" id="cd18623">
    <property type="entry name" value="GH32_ScrB-like"/>
    <property type="match status" value="1"/>
</dbReference>
<evidence type="ECO:0000256" key="6">
    <source>
        <dbReference type="ARBA" id="ARBA00023295"/>
    </source>
</evidence>
<dbReference type="InterPro" id="IPR001362">
    <property type="entry name" value="Glyco_hydro_32"/>
</dbReference>
<organism evidence="12 13">
    <name type="scientific">Clostridium thermopalmarium DSM 5974</name>
    <dbReference type="NCBI Taxonomy" id="1121340"/>
    <lineage>
        <taxon>Bacteria</taxon>
        <taxon>Bacillati</taxon>
        <taxon>Bacillota</taxon>
        <taxon>Clostridia</taxon>
        <taxon>Eubacteriales</taxon>
        <taxon>Clostridiaceae</taxon>
        <taxon>Clostridium</taxon>
    </lineage>
</organism>
<keyword evidence="9" id="KW-0119">Carbohydrate metabolism</keyword>
<evidence type="ECO:0000256" key="2">
    <source>
        <dbReference type="ARBA" id="ARBA00009902"/>
    </source>
</evidence>